<dbReference type="EC" id="4.1.99.3" evidence="4"/>
<evidence type="ECO:0000313" key="21">
    <source>
        <dbReference type="EMBL" id="ALD15250.1"/>
    </source>
</evidence>
<keyword evidence="8 17" id="KW-0274">FAD</keyword>
<proteinExistence type="inferred from homology"/>
<feature type="binding site" evidence="17">
    <location>
        <begin position="237"/>
        <end position="241"/>
    </location>
    <ligand>
        <name>FAD</name>
        <dbReference type="ChEBI" id="CHEBI:57692"/>
    </ligand>
</feature>
<dbReference type="Pfam" id="PF00875">
    <property type="entry name" value="DNA_photolyase"/>
    <property type="match status" value="1"/>
</dbReference>
<dbReference type="RefSeq" id="WP_053940256.1">
    <property type="nucleotide sequence ID" value="NZ_CP009253.1"/>
</dbReference>
<dbReference type="GO" id="GO:0003904">
    <property type="term" value="F:deoxyribodipyrimidine photo-lyase activity"/>
    <property type="evidence" value="ECO:0007669"/>
    <property type="project" value="UniProtKB-EC"/>
</dbReference>
<evidence type="ECO:0000259" key="20">
    <source>
        <dbReference type="PROSITE" id="PS51645"/>
    </source>
</evidence>
<dbReference type="GO" id="GO:0003677">
    <property type="term" value="F:DNA binding"/>
    <property type="evidence" value="ECO:0007669"/>
    <property type="project" value="UniProtKB-KW"/>
</dbReference>
<dbReference type="STRING" id="1265350.IX46_01560"/>
<dbReference type="PROSITE" id="PS00691">
    <property type="entry name" value="DNA_PHOTOLYASES_1_2"/>
    <property type="match status" value="1"/>
</dbReference>
<evidence type="ECO:0000256" key="9">
    <source>
        <dbReference type="ARBA" id="ARBA00022991"/>
    </source>
</evidence>
<dbReference type="Proteomes" id="UP000066321">
    <property type="component" value="Chromosome"/>
</dbReference>
<keyword evidence="9 19" id="KW-0157">Chromophore</keyword>
<evidence type="ECO:0000256" key="6">
    <source>
        <dbReference type="ARBA" id="ARBA00022630"/>
    </source>
</evidence>
<reference evidence="21 22" key="1">
    <citation type="journal article" date="2015" name="J Genomics">
        <title>Whole Genome Sequence of the Soybean Aphid Endosymbiont Buchnera aphidicola and Genetic Differentiation among Biotype-Specific Strains.</title>
        <authorList>
            <person name="Cassone B.J."/>
            <person name="Wenger J.A."/>
            <person name="Michel A.P."/>
        </authorList>
    </citation>
    <scope>NUCLEOTIDE SEQUENCE [LARGE SCALE GENOMIC DNA]</scope>
    <source>
        <strain evidence="21 22">BAg</strain>
    </source>
</reference>
<evidence type="ECO:0000256" key="10">
    <source>
        <dbReference type="ARBA" id="ARBA00023125"/>
    </source>
</evidence>
<evidence type="ECO:0000256" key="4">
    <source>
        <dbReference type="ARBA" id="ARBA00013149"/>
    </source>
</evidence>
<evidence type="ECO:0000256" key="13">
    <source>
        <dbReference type="ARBA" id="ARBA00031671"/>
    </source>
</evidence>
<dbReference type="FunFam" id="1.10.579.10:FF:000003">
    <property type="entry name" value="Deoxyribodipyrimidine photo-lyase"/>
    <property type="match status" value="1"/>
</dbReference>
<comment type="similarity">
    <text evidence="19">Belongs to the DNA photolyase family.</text>
</comment>
<accession>A0A0M3RSC3</accession>
<evidence type="ECO:0000313" key="22">
    <source>
        <dbReference type="Proteomes" id="UP000066321"/>
    </source>
</evidence>
<dbReference type="OrthoDB" id="9772484at2"/>
<keyword evidence="11" id="KW-0234">DNA repair</keyword>
<evidence type="ECO:0000256" key="5">
    <source>
        <dbReference type="ARBA" id="ARBA00014046"/>
    </source>
</evidence>
<feature type="binding site" evidence="17">
    <location>
        <begin position="376"/>
        <end position="378"/>
    </location>
    <ligand>
        <name>FAD</name>
        <dbReference type="ChEBI" id="CHEBI:57692"/>
    </ligand>
</feature>
<comment type="cofactor">
    <cofactor evidence="1">
        <name>(6R)-5,10-methylene-5,6,7,8-tetrahydrofolate</name>
        <dbReference type="ChEBI" id="CHEBI:15636"/>
    </cofactor>
</comment>
<dbReference type="Gene3D" id="1.25.40.80">
    <property type="match status" value="1"/>
</dbReference>
<gene>
    <name evidence="21" type="ORF">IX46_01560</name>
</gene>
<dbReference type="Gene3D" id="3.40.50.620">
    <property type="entry name" value="HUPs"/>
    <property type="match status" value="1"/>
</dbReference>
<dbReference type="PANTHER" id="PTHR11455">
    <property type="entry name" value="CRYPTOCHROME"/>
    <property type="match status" value="1"/>
</dbReference>
<keyword evidence="10" id="KW-0238">DNA-binding</keyword>
<evidence type="ECO:0000256" key="2">
    <source>
        <dbReference type="ARBA" id="ARBA00005862"/>
    </source>
</evidence>
<dbReference type="PRINTS" id="PR00147">
    <property type="entry name" value="DNAPHOTLYASE"/>
</dbReference>
<feature type="domain" description="Photolyase/cryptochrome alpha/beta" evidence="20">
    <location>
        <begin position="2"/>
        <end position="136"/>
    </location>
</feature>
<evidence type="ECO:0000256" key="15">
    <source>
        <dbReference type="ARBA" id="ARBA00059220"/>
    </source>
</evidence>
<dbReference type="InterPro" id="IPR036155">
    <property type="entry name" value="Crypto/Photolyase_N_sf"/>
</dbReference>
<comment type="subunit">
    <text evidence="3">Monomer.</text>
</comment>
<sequence>MHTNLIWFRNDLRICDNTALYHACLSKTDKVIGLFIFTPKQWNRHYISIRKISFLHQHVKFLQDELLKLNINLYHHECTDFLNSIEYLSYFCKLNKVSRVFFNYQYEINEKNRDSLVTQELSAQGVFIEGFHDNILIDPNKIKNKNNQPYKKFFFFKKQVIDYLYKNIPICFPAPTKRIYHQHDILPIYLNKNDNINFDKNLFPIGEKEAINRIRDFYDNKIQYYFAKRNFPYLNNTSMLSPYLSLGIISIRYCLKMLLTKYQYQPLAVILNSCWINEIIWREFYYHLLINFPILSKSQSLLKWEKKIHWENDMNYFDAWKNGKTGFPIIDAAMNQLNTTGWMHNRLRMITSSFLVKNLLIDWREGEKYFMSSLIDGDYALNNGGWQWSASIGSDSTSYIRIFNPLRQSKKFDKSGFFIKKYLPELKMIPNSYIHNPYEWIVQNNCKTNYPEPIINHEYRKKNFLLIYKRAKLL</sequence>
<dbReference type="KEGG" id="baph:IX46_01560"/>
<evidence type="ECO:0000256" key="1">
    <source>
        <dbReference type="ARBA" id="ARBA00001932"/>
    </source>
</evidence>
<protein>
    <recommendedName>
        <fullName evidence="5">Deoxyribodipyrimidine photo-lyase</fullName>
        <ecNumber evidence="4">4.1.99.3</ecNumber>
    </recommendedName>
    <alternativeName>
        <fullName evidence="13">DNA photolyase</fullName>
    </alternativeName>
    <alternativeName>
        <fullName evidence="16">Photoreactivating enzyme</fullName>
    </alternativeName>
</protein>
<evidence type="ECO:0000256" key="16">
    <source>
        <dbReference type="ARBA" id="ARBA00083107"/>
    </source>
</evidence>
<dbReference type="SUPFAM" id="SSF48173">
    <property type="entry name" value="Cryptochrome/photolyase FAD-binding domain"/>
    <property type="match status" value="1"/>
</dbReference>
<feature type="site" description="Electron transfer via tryptophanyl radical" evidence="18">
    <location>
        <position position="310"/>
    </location>
</feature>
<dbReference type="PANTHER" id="PTHR11455:SF9">
    <property type="entry name" value="CRYPTOCHROME CIRCADIAN CLOCK 5 ISOFORM X1"/>
    <property type="match status" value="1"/>
</dbReference>
<dbReference type="AlphaFoldDB" id="A0A0M3RSC3"/>
<comment type="similarity">
    <text evidence="2">Belongs to the DNA photolyase class-1 family.</text>
</comment>
<dbReference type="GO" id="GO:0009416">
    <property type="term" value="P:response to light stimulus"/>
    <property type="evidence" value="ECO:0007669"/>
    <property type="project" value="TreeGrafter"/>
</dbReference>
<evidence type="ECO:0000256" key="18">
    <source>
        <dbReference type="PIRSR" id="PIRSR602081-2"/>
    </source>
</evidence>
<evidence type="ECO:0000256" key="3">
    <source>
        <dbReference type="ARBA" id="ARBA00011245"/>
    </source>
</evidence>
<keyword evidence="6 17" id="KW-0285">Flavoprotein</keyword>
<dbReference type="InterPro" id="IPR014729">
    <property type="entry name" value="Rossmann-like_a/b/a_fold"/>
</dbReference>
<comment type="catalytic activity">
    <reaction evidence="14">
        <text>cyclobutadipyrimidine (in DNA) = 2 pyrimidine residues (in DNA).</text>
        <dbReference type="EC" id="4.1.99.3"/>
    </reaction>
</comment>
<dbReference type="InterPro" id="IPR002081">
    <property type="entry name" value="Cryptochrome/DNA_photolyase_1"/>
</dbReference>
<comment type="function">
    <text evidence="15">Involved in repair of UV radiation-induced DNA damage. Catalyzes the light-dependent monomerization (300-600 nm) of cyclobutyl pyrimidine dimers (in cis-syn configuration), which are formed between adjacent bases on the same DNA strand upon exposure to ultraviolet radiation.</text>
</comment>
<comment type="cofactor">
    <cofactor evidence="17">
        <name>FAD</name>
        <dbReference type="ChEBI" id="CHEBI:57692"/>
    </cofactor>
    <text evidence="17">Binds 1 FAD per subunit.</text>
</comment>
<dbReference type="InterPro" id="IPR005101">
    <property type="entry name" value="Cryptochr/Photolyase_FAD-bd"/>
</dbReference>
<organism evidence="21 22">
    <name type="scientific">Buchnera aphidicola</name>
    <name type="common">Aphis glycines</name>
    <dbReference type="NCBI Taxonomy" id="1265350"/>
    <lineage>
        <taxon>Bacteria</taxon>
        <taxon>Pseudomonadati</taxon>
        <taxon>Pseudomonadota</taxon>
        <taxon>Gammaproteobacteria</taxon>
        <taxon>Enterobacterales</taxon>
        <taxon>Erwiniaceae</taxon>
        <taxon>Buchnera</taxon>
    </lineage>
</organism>
<feature type="binding site" evidence="17">
    <location>
        <position position="225"/>
    </location>
    <ligand>
        <name>FAD</name>
        <dbReference type="ChEBI" id="CHEBI:57692"/>
    </ligand>
</feature>
<dbReference type="InterPro" id="IPR036134">
    <property type="entry name" value="Crypto/Photolyase_FAD-like_sf"/>
</dbReference>
<feature type="binding site" evidence="17">
    <location>
        <position position="275"/>
    </location>
    <ligand>
        <name>FAD</name>
        <dbReference type="ChEBI" id="CHEBI:57692"/>
    </ligand>
</feature>
<evidence type="ECO:0000256" key="8">
    <source>
        <dbReference type="ARBA" id="ARBA00022827"/>
    </source>
</evidence>
<evidence type="ECO:0000256" key="17">
    <source>
        <dbReference type="PIRSR" id="PIRSR602081-1"/>
    </source>
</evidence>
<evidence type="ECO:0000256" key="14">
    <source>
        <dbReference type="ARBA" id="ARBA00033999"/>
    </source>
</evidence>
<dbReference type="InterPro" id="IPR006050">
    <property type="entry name" value="DNA_photolyase_N"/>
</dbReference>
<dbReference type="PATRIC" id="fig|1265350.3.peg.292"/>
<dbReference type="SUPFAM" id="SSF52425">
    <property type="entry name" value="Cryptochrome/photolyase, N-terminal domain"/>
    <property type="match status" value="1"/>
</dbReference>
<dbReference type="InterPro" id="IPR018394">
    <property type="entry name" value="DNA_photolyase_1_CS_C"/>
</dbReference>
<dbReference type="Pfam" id="PF03441">
    <property type="entry name" value="FAD_binding_7"/>
    <property type="match status" value="1"/>
</dbReference>
<feature type="binding site" evidence="17">
    <location>
        <begin position="278"/>
        <end position="285"/>
    </location>
    <ligand>
        <name>FAD</name>
        <dbReference type="ChEBI" id="CHEBI:57692"/>
    </ligand>
</feature>
<evidence type="ECO:0000256" key="11">
    <source>
        <dbReference type="ARBA" id="ARBA00023204"/>
    </source>
</evidence>
<dbReference type="PROSITE" id="PS51645">
    <property type="entry name" value="PHR_CRY_ALPHA_BETA"/>
    <property type="match status" value="1"/>
</dbReference>
<dbReference type="Gene3D" id="1.10.579.10">
    <property type="entry name" value="DNA Cyclobutane Dipyrimidine Photolyase, subunit A, domain 3"/>
    <property type="match status" value="1"/>
</dbReference>
<keyword evidence="12 21" id="KW-0456">Lyase</keyword>
<name>A0A0M3RSC3_9GAMM</name>
<evidence type="ECO:0000256" key="12">
    <source>
        <dbReference type="ARBA" id="ARBA00023239"/>
    </source>
</evidence>
<dbReference type="NCBIfam" id="NF007955">
    <property type="entry name" value="PRK10674.1"/>
    <property type="match status" value="1"/>
</dbReference>
<keyword evidence="7" id="KW-0227">DNA damage</keyword>
<dbReference type="GO" id="GO:0071949">
    <property type="term" value="F:FAD binding"/>
    <property type="evidence" value="ECO:0007669"/>
    <property type="project" value="TreeGrafter"/>
</dbReference>
<feature type="site" description="Electron transfer via tryptophanyl radical" evidence="18">
    <location>
        <position position="363"/>
    </location>
</feature>
<dbReference type="GO" id="GO:0000719">
    <property type="term" value="P:photoreactive repair"/>
    <property type="evidence" value="ECO:0007669"/>
    <property type="project" value="UniProtKB-ARBA"/>
</dbReference>
<evidence type="ECO:0000256" key="19">
    <source>
        <dbReference type="RuleBase" id="RU004182"/>
    </source>
</evidence>
<dbReference type="EMBL" id="CP009253">
    <property type="protein sequence ID" value="ALD15250.1"/>
    <property type="molecule type" value="Genomic_DNA"/>
</dbReference>
<evidence type="ECO:0000256" key="7">
    <source>
        <dbReference type="ARBA" id="ARBA00022763"/>
    </source>
</evidence>
<feature type="site" description="Electron transfer via tryptophanyl radical" evidence="18">
    <location>
        <position position="386"/>
    </location>
</feature>